<keyword evidence="6 8" id="KW-0129">CBS domain</keyword>
<dbReference type="SUPFAM" id="SSF54631">
    <property type="entry name" value="CBS-domain pair"/>
    <property type="match status" value="1"/>
</dbReference>
<dbReference type="KEGG" id="mbd:MEBOL_000874"/>
<evidence type="ECO:0000259" key="10">
    <source>
        <dbReference type="PROSITE" id="PS51371"/>
    </source>
</evidence>
<keyword evidence="7 9" id="KW-0472">Membrane</keyword>
<keyword evidence="13" id="KW-1185">Reference proteome</keyword>
<accession>A0A250I8E8</accession>
<dbReference type="InterPro" id="IPR036318">
    <property type="entry name" value="FAD-bd_PCMH-like_sf"/>
</dbReference>
<evidence type="ECO:0000256" key="3">
    <source>
        <dbReference type="ARBA" id="ARBA00022692"/>
    </source>
</evidence>
<dbReference type="Gene3D" id="3.30.465.10">
    <property type="match status" value="1"/>
</dbReference>
<dbReference type="EMBL" id="CP022163">
    <property type="protein sequence ID" value="ATB27432.1"/>
    <property type="molecule type" value="Genomic_DNA"/>
</dbReference>
<dbReference type="Pfam" id="PF00571">
    <property type="entry name" value="CBS"/>
    <property type="match status" value="2"/>
</dbReference>
<sequence length="429" mass="46404">MLVFANGIFAGAELALISIRKTRLQELIDQGSGAAGSVKALRDNPERFLATVQIGITVVGSTAAAFGGASIAQRLSAPLQGLGLPPERAEGVAFALVVGLVSYLSLVLGELVPKSLALRYSERYALIIGPPLRGLSRLMKPVVWLLTFSSNLVLRLFGDKTSFTESRLSPEELQQLVEEAARSGGLHPRSGEIASRAFDLADLLVTDVMVPRTRVVALRRHSSPQEVQRMLLEEGHSRMPVYEGSIDHIIGYVVAKDLLSFALEQQLILLEDVLRPAYFVPEAMRALDVLHQMQVRRIQLAIVVDEQGGLAGVVTMKDLVEELVGTIASEHETPPDSIRHEPEGTLVVEATLPIRELNRALEWVELPEGDTWTTVGGLCTSLAGAIPTTGARFTLADGTVLEVVEASARRVKQVRIHPGPRSPETQPPG</sequence>
<dbReference type="GO" id="GO:0005886">
    <property type="term" value="C:plasma membrane"/>
    <property type="evidence" value="ECO:0007669"/>
    <property type="project" value="UniProtKB-SubCell"/>
</dbReference>
<dbReference type="Pfam" id="PF03471">
    <property type="entry name" value="CorC_HlyC"/>
    <property type="match status" value="1"/>
</dbReference>
<dbReference type="CDD" id="cd04590">
    <property type="entry name" value="CBS_pair_CorC_HlyC_assoc"/>
    <property type="match status" value="1"/>
</dbReference>
<dbReference type="PANTHER" id="PTHR43099:SF5">
    <property type="entry name" value="HLYC_CORC FAMILY TRANSPORTER"/>
    <property type="match status" value="1"/>
</dbReference>
<dbReference type="SMART" id="SM00116">
    <property type="entry name" value="CBS"/>
    <property type="match status" value="2"/>
</dbReference>
<dbReference type="PANTHER" id="PTHR43099">
    <property type="entry name" value="UPF0053 PROTEIN YRKA"/>
    <property type="match status" value="1"/>
</dbReference>
<evidence type="ECO:0000256" key="7">
    <source>
        <dbReference type="ARBA" id="ARBA00023136"/>
    </source>
</evidence>
<dbReference type="InterPro" id="IPR044751">
    <property type="entry name" value="Ion_transp-like_CBS"/>
</dbReference>
<keyword evidence="2" id="KW-1003">Cell membrane</keyword>
<feature type="domain" description="CBS" evidence="10">
    <location>
        <begin position="209"/>
        <end position="268"/>
    </location>
</feature>
<dbReference type="InterPro" id="IPR016169">
    <property type="entry name" value="FAD-bd_PCMH_sub2"/>
</dbReference>
<dbReference type="InterPro" id="IPR051676">
    <property type="entry name" value="UPF0053_domain"/>
</dbReference>
<dbReference type="InterPro" id="IPR000644">
    <property type="entry name" value="CBS_dom"/>
</dbReference>
<dbReference type="InterPro" id="IPR002550">
    <property type="entry name" value="CNNM"/>
</dbReference>
<dbReference type="SMART" id="SM01091">
    <property type="entry name" value="CorC_HlyC"/>
    <property type="match status" value="1"/>
</dbReference>
<dbReference type="RefSeq" id="WP_095976235.1">
    <property type="nucleotide sequence ID" value="NZ_CP022163.1"/>
</dbReference>
<evidence type="ECO:0000256" key="1">
    <source>
        <dbReference type="ARBA" id="ARBA00004651"/>
    </source>
</evidence>
<dbReference type="InterPro" id="IPR005170">
    <property type="entry name" value="Transptr-assoc_dom"/>
</dbReference>
<evidence type="ECO:0000256" key="5">
    <source>
        <dbReference type="ARBA" id="ARBA00022989"/>
    </source>
</evidence>
<dbReference type="Pfam" id="PF01595">
    <property type="entry name" value="CNNM"/>
    <property type="match status" value="1"/>
</dbReference>
<evidence type="ECO:0000313" key="13">
    <source>
        <dbReference type="Proteomes" id="UP000217289"/>
    </source>
</evidence>
<gene>
    <name evidence="12" type="ORF">MEBOL_000874</name>
</gene>
<keyword evidence="3 9" id="KW-0812">Transmembrane</keyword>
<reference evidence="12 13" key="1">
    <citation type="submission" date="2017-06" db="EMBL/GenBank/DDBJ databases">
        <authorList>
            <person name="Kim H.J."/>
            <person name="Triplett B.A."/>
        </authorList>
    </citation>
    <scope>NUCLEOTIDE SEQUENCE [LARGE SCALE GENOMIC DNA]</scope>
    <source>
        <strain evidence="12 13">DSM 14713</strain>
    </source>
</reference>
<evidence type="ECO:0000256" key="2">
    <source>
        <dbReference type="ARBA" id="ARBA00022475"/>
    </source>
</evidence>
<dbReference type="OrthoDB" id="9798188at2"/>
<protein>
    <submittedName>
        <fullName evidence="12">Hemolysin</fullName>
    </submittedName>
</protein>
<name>A0A250I8E8_9BACT</name>
<evidence type="ECO:0000256" key="4">
    <source>
        <dbReference type="ARBA" id="ARBA00022737"/>
    </source>
</evidence>
<feature type="domain" description="CBS" evidence="10">
    <location>
        <begin position="273"/>
        <end position="333"/>
    </location>
</feature>
<organism evidence="12 13">
    <name type="scientific">Melittangium boletus DSM 14713</name>
    <dbReference type="NCBI Taxonomy" id="1294270"/>
    <lineage>
        <taxon>Bacteria</taxon>
        <taxon>Pseudomonadati</taxon>
        <taxon>Myxococcota</taxon>
        <taxon>Myxococcia</taxon>
        <taxon>Myxococcales</taxon>
        <taxon>Cystobacterineae</taxon>
        <taxon>Archangiaceae</taxon>
        <taxon>Melittangium</taxon>
    </lineage>
</organism>
<evidence type="ECO:0000313" key="12">
    <source>
        <dbReference type="EMBL" id="ATB27432.1"/>
    </source>
</evidence>
<dbReference type="AlphaFoldDB" id="A0A250I8E8"/>
<feature type="domain" description="CNNM transmembrane" evidence="11">
    <location>
        <begin position="1"/>
        <end position="190"/>
    </location>
</feature>
<keyword evidence="4" id="KW-0677">Repeat</keyword>
<dbReference type="SUPFAM" id="SSF56176">
    <property type="entry name" value="FAD-binding/transporter-associated domain-like"/>
    <property type="match status" value="1"/>
</dbReference>
<evidence type="ECO:0000256" key="6">
    <source>
        <dbReference type="ARBA" id="ARBA00023122"/>
    </source>
</evidence>
<dbReference type="FunFam" id="3.10.580.10:FF:000002">
    <property type="entry name" value="Magnesium/cobalt efflux protein CorC"/>
    <property type="match status" value="1"/>
</dbReference>
<evidence type="ECO:0000259" key="11">
    <source>
        <dbReference type="PROSITE" id="PS51846"/>
    </source>
</evidence>
<dbReference type="Proteomes" id="UP000217289">
    <property type="component" value="Chromosome"/>
</dbReference>
<dbReference type="PROSITE" id="PS51846">
    <property type="entry name" value="CNNM"/>
    <property type="match status" value="1"/>
</dbReference>
<proteinExistence type="predicted"/>
<keyword evidence="5 9" id="KW-1133">Transmembrane helix</keyword>
<comment type="subcellular location">
    <subcellularLocation>
        <location evidence="1">Cell membrane</location>
        <topology evidence="1">Multi-pass membrane protein</topology>
    </subcellularLocation>
</comment>
<evidence type="ECO:0000256" key="9">
    <source>
        <dbReference type="PROSITE-ProRule" id="PRU01193"/>
    </source>
</evidence>
<dbReference type="PROSITE" id="PS51371">
    <property type="entry name" value="CBS"/>
    <property type="match status" value="2"/>
</dbReference>
<dbReference type="Gene3D" id="3.10.580.10">
    <property type="entry name" value="CBS-domain"/>
    <property type="match status" value="1"/>
</dbReference>
<dbReference type="GO" id="GO:0050660">
    <property type="term" value="F:flavin adenine dinucleotide binding"/>
    <property type="evidence" value="ECO:0007669"/>
    <property type="project" value="InterPro"/>
</dbReference>
<dbReference type="InterPro" id="IPR046342">
    <property type="entry name" value="CBS_dom_sf"/>
</dbReference>
<evidence type="ECO:0000256" key="8">
    <source>
        <dbReference type="PROSITE-ProRule" id="PRU00703"/>
    </source>
</evidence>